<dbReference type="Pfam" id="PF14905">
    <property type="entry name" value="OMP_b-brl_3"/>
    <property type="match status" value="1"/>
</dbReference>
<dbReference type="InterPro" id="IPR039426">
    <property type="entry name" value="TonB-dep_rcpt-like"/>
</dbReference>
<dbReference type="InterPro" id="IPR041700">
    <property type="entry name" value="OMP_b-brl_3"/>
</dbReference>
<dbReference type="AlphaFoldDB" id="A0A5M6DJN0"/>
<comment type="caution">
    <text evidence="9">The sequence shown here is derived from an EMBL/GenBank/DDBJ whole genome shotgun (WGS) entry which is preliminary data.</text>
</comment>
<comment type="subcellular location">
    <subcellularLocation>
        <location evidence="1">Cell outer membrane</location>
        <topology evidence="1">Multi-pass membrane protein</topology>
    </subcellularLocation>
</comment>
<name>A0A5M6DJN0_9BACT</name>
<accession>A0A5M6DJN0</accession>
<evidence type="ECO:0000256" key="5">
    <source>
        <dbReference type="ARBA" id="ARBA00022729"/>
    </source>
</evidence>
<dbReference type="GO" id="GO:0044718">
    <property type="term" value="P:siderophore transmembrane transport"/>
    <property type="evidence" value="ECO:0007669"/>
    <property type="project" value="TreeGrafter"/>
</dbReference>
<dbReference type="InterPro" id="IPR008969">
    <property type="entry name" value="CarboxyPept-like_regulatory"/>
</dbReference>
<dbReference type="Gene3D" id="2.60.40.1120">
    <property type="entry name" value="Carboxypeptidase-like, regulatory domain"/>
    <property type="match status" value="1"/>
</dbReference>
<dbReference type="GO" id="GO:0015344">
    <property type="term" value="F:siderophore uptake transmembrane transporter activity"/>
    <property type="evidence" value="ECO:0007669"/>
    <property type="project" value="TreeGrafter"/>
</dbReference>
<dbReference type="SUPFAM" id="SSF49464">
    <property type="entry name" value="Carboxypeptidase regulatory domain-like"/>
    <property type="match status" value="1"/>
</dbReference>
<keyword evidence="5" id="KW-0732">Signal</keyword>
<gene>
    <name evidence="9" type="ORF">F0145_07415</name>
</gene>
<evidence type="ECO:0000256" key="2">
    <source>
        <dbReference type="ARBA" id="ARBA00022448"/>
    </source>
</evidence>
<keyword evidence="3" id="KW-1134">Transmembrane beta strand</keyword>
<sequence length="811" mass="90564">MKKSFTILLLFLLPMLVLGQVGNIGKISCSVTDSVSAKAVPYVTVTLKDGTKILTGTTADGNGNFLLSDLPLGKFTLELSFIGYSTKKLPVNLTANNPALQLKNFKLSPEAKMLGAVEVTGQKALVEDKGDRLVYNAEKDISNAGGTAADVLRKVPTLTVDLDGNVQMRGNSNIKVLVNGKPSAMMARNLADALRQMPANVIKSVEIITNPGAKFDAEGSAGVINIITKKGMQGFSGTTTVTAGNYNRSLGTSLNYNKKKISFALKATGYQNRNRREHTLTRTTLQNGSPLNILYQRNQADNIATGGYGEMSLDYDLDSLSRLNFAANVWGGNFPSDNTMQSTLFNPAGNQLAAFRNNSRFYNPYGNGQLDLGYTKNFKQKDREFSLLGQFSRMPDNYFYETDTYSSTNEITFRQHSSNYSRNKEYTMQTDYTHPFKIYGRRDTTNLKLEIGLKTIRRDIGSEYEVKEAAGGDGELLFNPNLSNEFDYFQRVYSGYASLRLESRKKWSLNAGARLEQTNIEGRFLNDVDIESNIKDHYQNLIPSITLSKGIKNHTVKISYTQRIQRPLVWFLNPWVNRTDTLNLITGNPYLNPELNHASELAYNLNTKKGLSVNSALYWNYTDNAIEYLATVNTEGVSVNQPQNIAQRNIYGLNLNASGQPNKNWNLSGGINLRHVALTSTGLNQQNSGWVWNLNTNTSYKLPKNYAVQANGFFSSGWIGLQGRNSGFYWHSLALKKEFWDKKASLNLGLNNPFVRGVRQTREQAAPTFYADNRSLFFNRSVRLTFEWRFGQMTAGGKQSKKITNDDKGDR</sequence>
<dbReference type="SUPFAM" id="SSF56935">
    <property type="entry name" value="Porins"/>
    <property type="match status" value="1"/>
</dbReference>
<evidence type="ECO:0000256" key="4">
    <source>
        <dbReference type="ARBA" id="ARBA00022692"/>
    </source>
</evidence>
<keyword evidence="10" id="KW-1185">Reference proteome</keyword>
<keyword evidence="2" id="KW-0813">Transport</keyword>
<keyword evidence="4" id="KW-0812">Transmembrane</keyword>
<dbReference type="Proteomes" id="UP000323426">
    <property type="component" value="Unassembled WGS sequence"/>
</dbReference>
<dbReference type="RefSeq" id="WP_150087685.1">
    <property type="nucleotide sequence ID" value="NZ_VWSF01000004.1"/>
</dbReference>
<organism evidence="9 10">
    <name type="scientific">Adhaeribacter rhizoryzae</name>
    <dbReference type="NCBI Taxonomy" id="2607907"/>
    <lineage>
        <taxon>Bacteria</taxon>
        <taxon>Pseudomonadati</taxon>
        <taxon>Bacteroidota</taxon>
        <taxon>Cytophagia</taxon>
        <taxon>Cytophagales</taxon>
        <taxon>Hymenobacteraceae</taxon>
        <taxon>Adhaeribacter</taxon>
    </lineage>
</organism>
<keyword evidence="6" id="KW-0472">Membrane</keyword>
<evidence type="ECO:0000256" key="7">
    <source>
        <dbReference type="ARBA" id="ARBA00023237"/>
    </source>
</evidence>
<evidence type="ECO:0000259" key="8">
    <source>
        <dbReference type="Pfam" id="PF14905"/>
    </source>
</evidence>
<evidence type="ECO:0000256" key="3">
    <source>
        <dbReference type="ARBA" id="ARBA00022452"/>
    </source>
</evidence>
<dbReference type="PANTHER" id="PTHR30069">
    <property type="entry name" value="TONB-DEPENDENT OUTER MEMBRANE RECEPTOR"/>
    <property type="match status" value="1"/>
</dbReference>
<dbReference type="Pfam" id="PF13715">
    <property type="entry name" value="CarbopepD_reg_2"/>
    <property type="match status" value="1"/>
</dbReference>
<keyword evidence="9" id="KW-0675">Receptor</keyword>
<evidence type="ECO:0000256" key="1">
    <source>
        <dbReference type="ARBA" id="ARBA00004571"/>
    </source>
</evidence>
<keyword evidence="7" id="KW-0998">Cell outer membrane</keyword>
<evidence type="ECO:0000313" key="9">
    <source>
        <dbReference type="EMBL" id="KAA5547767.1"/>
    </source>
</evidence>
<dbReference type="InterPro" id="IPR036942">
    <property type="entry name" value="Beta-barrel_TonB_sf"/>
</dbReference>
<proteinExistence type="predicted"/>
<evidence type="ECO:0000313" key="10">
    <source>
        <dbReference type="Proteomes" id="UP000323426"/>
    </source>
</evidence>
<evidence type="ECO:0000256" key="6">
    <source>
        <dbReference type="ARBA" id="ARBA00023136"/>
    </source>
</evidence>
<dbReference type="GO" id="GO:0009279">
    <property type="term" value="C:cell outer membrane"/>
    <property type="evidence" value="ECO:0007669"/>
    <property type="project" value="UniProtKB-SubCell"/>
</dbReference>
<protein>
    <submittedName>
        <fullName evidence="9">TonB-dependent receptor</fullName>
    </submittedName>
</protein>
<reference evidence="9 10" key="1">
    <citation type="submission" date="2019-09" db="EMBL/GenBank/DDBJ databases">
        <title>Genome sequence and assembly of Adhaeribacter sp.</title>
        <authorList>
            <person name="Chhetri G."/>
        </authorList>
    </citation>
    <scope>NUCLEOTIDE SEQUENCE [LARGE SCALE GENOMIC DNA]</scope>
    <source>
        <strain evidence="9 10">DK36</strain>
    </source>
</reference>
<dbReference type="Gene3D" id="2.170.130.10">
    <property type="entry name" value="TonB-dependent receptor, plug domain"/>
    <property type="match status" value="1"/>
</dbReference>
<dbReference type="EMBL" id="VWSF01000004">
    <property type="protein sequence ID" value="KAA5547767.1"/>
    <property type="molecule type" value="Genomic_DNA"/>
</dbReference>
<dbReference type="PANTHER" id="PTHR30069:SF29">
    <property type="entry name" value="HEMOGLOBIN AND HEMOGLOBIN-HAPTOGLOBIN-BINDING PROTEIN 1-RELATED"/>
    <property type="match status" value="1"/>
</dbReference>
<dbReference type="Gene3D" id="2.40.170.20">
    <property type="entry name" value="TonB-dependent receptor, beta-barrel domain"/>
    <property type="match status" value="1"/>
</dbReference>
<feature type="domain" description="Outer membrane protein beta-barrel" evidence="8">
    <location>
        <begin position="376"/>
        <end position="788"/>
    </location>
</feature>
<dbReference type="InterPro" id="IPR037066">
    <property type="entry name" value="Plug_dom_sf"/>
</dbReference>